<dbReference type="GO" id="GO:0016020">
    <property type="term" value="C:membrane"/>
    <property type="evidence" value="ECO:0007669"/>
    <property type="project" value="InterPro"/>
</dbReference>
<keyword evidence="2" id="KW-1185">Reference proteome</keyword>
<evidence type="ECO:0000313" key="1">
    <source>
        <dbReference type="EMBL" id="PNT01963.1"/>
    </source>
</evidence>
<dbReference type="PANTHER" id="PTHR31561">
    <property type="entry name" value="3-KETOACYL-COA SYNTHASE"/>
    <property type="match status" value="1"/>
</dbReference>
<sequence length="112" mass="12904">ERWNGVSTIKKRYFEKSREIYVPNFKSVIQHFCLPTSGRPLIREIAKGLKLSENEVRGMVKKGDKVWVLGMGTGPKCCRLVWECLRPMVDESSKGPWADSMDRYPIITPMKS</sequence>
<evidence type="ECO:0000313" key="2">
    <source>
        <dbReference type="Proteomes" id="UP000006729"/>
    </source>
</evidence>
<dbReference type="InParanoid" id="U5FN11"/>
<organism evidence="1 2">
    <name type="scientific">Populus trichocarpa</name>
    <name type="common">Western balsam poplar</name>
    <name type="synonym">Populus balsamifera subsp. trichocarpa</name>
    <dbReference type="NCBI Taxonomy" id="3694"/>
    <lineage>
        <taxon>Eukaryota</taxon>
        <taxon>Viridiplantae</taxon>
        <taxon>Streptophyta</taxon>
        <taxon>Embryophyta</taxon>
        <taxon>Tracheophyta</taxon>
        <taxon>Spermatophyta</taxon>
        <taxon>Magnoliopsida</taxon>
        <taxon>eudicotyledons</taxon>
        <taxon>Gunneridae</taxon>
        <taxon>Pentapetalae</taxon>
        <taxon>rosids</taxon>
        <taxon>fabids</taxon>
        <taxon>Malpighiales</taxon>
        <taxon>Salicaceae</taxon>
        <taxon>Saliceae</taxon>
        <taxon>Populus</taxon>
    </lineage>
</organism>
<feature type="non-terminal residue" evidence="1">
    <location>
        <position position="1"/>
    </location>
</feature>
<accession>U5FN11</accession>
<dbReference type="SUPFAM" id="SSF53901">
    <property type="entry name" value="Thiolase-like"/>
    <property type="match status" value="1"/>
</dbReference>
<reference evidence="1 2" key="1">
    <citation type="journal article" date="2006" name="Science">
        <title>The genome of black cottonwood, Populus trichocarpa (Torr. &amp; Gray).</title>
        <authorList>
            <person name="Tuskan G.A."/>
            <person name="Difazio S."/>
            <person name="Jansson S."/>
            <person name="Bohlmann J."/>
            <person name="Grigoriev I."/>
            <person name="Hellsten U."/>
            <person name="Putnam N."/>
            <person name="Ralph S."/>
            <person name="Rombauts S."/>
            <person name="Salamov A."/>
            <person name="Schein J."/>
            <person name="Sterck L."/>
            <person name="Aerts A."/>
            <person name="Bhalerao R.R."/>
            <person name="Bhalerao R.P."/>
            <person name="Blaudez D."/>
            <person name="Boerjan W."/>
            <person name="Brun A."/>
            <person name="Brunner A."/>
            <person name="Busov V."/>
            <person name="Campbell M."/>
            <person name="Carlson J."/>
            <person name="Chalot M."/>
            <person name="Chapman J."/>
            <person name="Chen G.L."/>
            <person name="Cooper D."/>
            <person name="Coutinho P.M."/>
            <person name="Couturier J."/>
            <person name="Covert S."/>
            <person name="Cronk Q."/>
            <person name="Cunningham R."/>
            <person name="Davis J."/>
            <person name="Degroeve S."/>
            <person name="Dejardin A."/>
            <person name="Depamphilis C."/>
            <person name="Detter J."/>
            <person name="Dirks B."/>
            <person name="Dubchak I."/>
            <person name="Duplessis S."/>
            <person name="Ehlting J."/>
            <person name="Ellis B."/>
            <person name="Gendler K."/>
            <person name="Goodstein D."/>
            <person name="Gribskov M."/>
            <person name="Grimwood J."/>
            <person name="Groover A."/>
            <person name="Gunter L."/>
            <person name="Hamberger B."/>
            <person name="Heinze B."/>
            <person name="Helariutta Y."/>
            <person name="Henrissat B."/>
            <person name="Holligan D."/>
            <person name="Holt R."/>
            <person name="Huang W."/>
            <person name="Islam-Faridi N."/>
            <person name="Jones S."/>
            <person name="Jones-Rhoades M."/>
            <person name="Jorgensen R."/>
            <person name="Joshi C."/>
            <person name="Kangasjarvi J."/>
            <person name="Karlsson J."/>
            <person name="Kelleher C."/>
            <person name="Kirkpatrick R."/>
            <person name="Kirst M."/>
            <person name="Kohler A."/>
            <person name="Kalluri U."/>
            <person name="Larimer F."/>
            <person name="Leebens-Mack J."/>
            <person name="Leple J.C."/>
            <person name="Locascio P."/>
            <person name="Lou Y."/>
            <person name="Lucas S."/>
            <person name="Martin F."/>
            <person name="Montanini B."/>
            <person name="Napoli C."/>
            <person name="Nelson D.R."/>
            <person name="Nelson C."/>
            <person name="Nieminen K."/>
            <person name="Nilsson O."/>
            <person name="Pereda V."/>
            <person name="Peter G."/>
            <person name="Philippe R."/>
            <person name="Pilate G."/>
            <person name="Poliakov A."/>
            <person name="Razumovskaya J."/>
            <person name="Richardson P."/>
            <person name="Rinaldi C."/>
            <person name="Ritland K."/>
            <person name="Rouze P."/>
            <person name="Ryaboy D."/>
            <person name="Schmutz J."/>
            <person name="Schrader J."/>
            <person name="Segerman B."/>
            <person name="Shin H."/>
            <person name="Siddiqui A."/>
            <person name="Sterky F."/>
            <person name="Terry A."/>
            <person name="Tsai C.J."/>
            <person name="Uberbacher E."/>
            <person name="Unneberg P."/>
            <person name="Vahala J."/>
            <person name="Wall K."/>
            <person name="Wessler S."/>
            <person name="Yang G."/>
            <person name="Yin T."/>
            <person name="Douglas C."/>
            <person name="Marra M."/>
            <person name="Sandberg G."/>
            <person name="Van de Peer Y."/>
            <person name="Rokhsar D."/>
        </authorList>
    </citation>
    <scope>NUCLEOTIDE SEQUENCE [LARGE SCALE GENOMIC DNA]</scope>
    <source>
        <strain evidence="2">cv. Nisqually</strain>
    </source>
</reference>
<dbReference type="GO" id="GO:0006633">
    <property type="term" value="P:fatty acid biosynthetic process"/>
    <property type="evidence" value="ECO:0007669"/>
    <property type="project" value="InterPro"/>
</dbReference>
<dbReference type="STRING" id="3694.U5FN11"/>
<dbReference type="InterPro" id="IPR016039">
    <property type="entry name" value="Thiolase-like"/>
</dbReference>
<gene>
    <name evidence="1" type="ORF">POPTR_015G133600</name>
</gene>
<dbReference type="GO" id="GO:0016747">
    <property type="term" value="F:acyltransferase activity, transferring groups other than amino-acyl groups"/>
    <property type="evidence" value="ECO:0007669"/>
    <property type="project" value="InterPro"/>
</dbReference>
<dbReference type="Proteomes" id="UP000006729">
    <property type="component" value="Chromosome 15"/>
</dbReference>
<dbReference type="eggNOG" id="ENOG502QRZR">
    <property type="taxonomic scope" value="Eukaryota"/>
</dbReference>
<dbReference type="EMBL" id="CM009304">
    <property type="protein sequence ID" value="PNT01963.1"/>
    <property type="molecule type" value="Genomic_DNA"/>
</dbReference>
<proteinExistence type="predicted"/>
<name>U5FN11_POPTR</name>
<protein>
    <submittedName>
        <fullName evidence="1">Uncharacterized protein</fullName>
    </submittedName>
</protein>
<dbReference type="AlphaFoldDB" id="U5FN11"/>
<dbReference type="InterPro" id="IPR012392">
    <property type="entry name" value="3-ktacl-CoA_syn"/>
</dbReference>